<proteinExistence type="predicted"/>
<protein>
    <submittedName>
        <fullName evidence="1">Uncharacterized protein</fullName>
    </submittedName>
</protein>
<accession>A0A4Y2DX18</accession>
<keyword evidence="2" id="KW-1185">Reference proteome</keyword>
<name>A0A4Y2DX18_ARAVE</name>
<gene>
    <name evidence="1" type="ORF">AVEN_161049_1</name>
</gene>
<comment type="caution">
    <text evidence="1">The sequence shown here is derived from an EMBL/GenBank/DDBJ whole genome shotgun (WGS) entry which is preliminary data.</text>
</comment>
<dbReference type="AlphaFoldDB" id="A0A4Y2DX18"/>
<dbReference type="OrthoDB" id="6366777at2759"/>
<dbReference type="EMBL" id="BGPR01000460">
    <property type="protein sequence ID" value="GBM21433.1"/>
    <property type="molecule type" value="Genomic_DNA"/>
</dbReference>
<evidence type="ECO:0000313" key="2">
    <source>
        <dbReference type="Proteomes" id="UP000499080"/>
    </source>
</evidence>
<evidence type="ECO:0000313" key="1">
    <source>
        <dbReference type="EMBL" id="GBM21433.1"/>
    </source>
</evidence>
<reference evidence="1 2" key="1">
    <citation type="journal article" date="2019" name="Sci. Rep.">
        <title>Orb-weaving spider Araneus ventricosus genome elucidates the spidroin gene catalogue.</title>
        <authorList>
            <person name="Kono N."/>
            <person name="Nakamura H."/>
            <person name="Ohtoshi R."/>
            <person name="Moran D.A.P."/>
            <person name="Shinohara A."/>
            <person name="Yoshida Y."/>
            <person name="Fujiwara M."/>
            <person name="Mori M."/>
            <person name="Tomita M."/>
            <person name="Arakawa K."/>
        </authorList>
    </citation>
    <scope>NUCLEOTIDE SEQUENCE [LARGE SCALE GENOMIC DNA]</scope>
</reference>
<organism evidence="1 2">
    <name type="scientific">Araneus ventricosus</name>
    <name type="common">Orbweaver spider</name>
    <name type="synonym">Epeira ventricosa</name>
    <dbReference type="NCBI Taxonomy" id="182803"/>
    <lineage>
        <taxon>Eukaryota</taxon>
        <taxon>Metazoa</taxon>
        <taxon>Ecdysozoa</taxon>
        <taxon>Arthropoda</taxon>
        <taxon>Chelicerata</taxon>
        <taxon>Arachnida</taxon>
        <taxon>Araneae</taxon>
        <taxon>Araneomorphae</taxon>
        <taxon>Entelegynae</taxon>
        <taxon>Araneoidea</taxon>
        <taxon>Araneidae</taxon>
        <taxon>Araneus</taxon>
    </lineage>
</organism>
<dbReference type="Proteomes" id="UP000499080">
    <property type="component" value="Unassembled WGS sequence"/>
</dbReference>
<sequence length="182" mass="20373">MPTFSSGFPAETVEQISLSYICSPCFAWQMMFEHPVLSFNAFVFSCRTAGRAGDMRIYKCLQGFPRRRLDRPSTQTVGFGAFPKMTMADNRLLLLIAAIILIIANFETVQAGGSCQSYGHSCLGGHGKRNSEPPYALHLLLQQALRPRNEFPLTDYRTADRDAYDFLRGFSDSIKALEDKAN</sequence>